<evidence type="ECO:0000313" key="1">
    <source>
        <dbReference type="EMBL" id="RRT78756.1"/>
    </source>
</evidence>
<dbReference type="AlphaFoldDB" id="A0A427ARC1"/>
<proteinExistence type="predicted"/>
<gene>
    <name evidence="1" type="ORF">B296_00022136</name>
</gene>
<organism evidence="1 2">
    <name type="scientific">Ensete ventricosum</name>
    <name type="common">Abyssinian banana</name>
    <name type="synonym">Musa ensete</name>
    <dbReference type="NCBI Taxonomy" id="4639"/>
    <lineage>
        <taxon>Eukaryota</taxon>
        <taxon>Viridiplantae</taxon>
        <taxon>Streptophyta</taxon>
        <taxon>Embryophyta</taxon>
        <taxon>Tracheophyta</taxon>
        <taxon>Spermatophyta</taxon>
        <taxon>Magnoliopsida</taxon>
        <taxon>Liliopsida</taxon>
        <taxon>Zingiberales</taxon>
        <taxon>Musaceae</taxon>
        <taxon>Ensete</taxon>
    </lineage>
</organism>
<accession>A0A427ARC1</accession>
<dbReference type="Proteomes" id="UP000287651">
    <property type="component" value="Unassembled WGS sequence"/>
</dbReference>
<comment type="caution">
    <text evidence="1">The sequence shown here is derived from an EMBL/GenBank/DDBJ whole genome shotgun (WGS) entry which is preliminary data.</text>
</comment>
<protein>
    <submittedName>
        <fullName evidence="1">Uncharacterized protein</fullName>
    </submittedName>
</protein>
<evidence type="ECO:0000313" key="2">
    <source>
        <dbReference type="Proteomes" id="UP000287651"/>
    </source>
</evidence>
<dbReference type="EMBL" id="AMZH03001596">
    <property type="protein sequence ID" value="RRT78756.1"/>
    <property type="molecule type" value="Genomic_DNA"/>
</dbReference>
<name>A0A427ARC1_ENSVE</name>
<reference evidence="1 2" key="1">
    <citation type="journal article" date="2014" name="Agronomy (Basel)">
        <title>A Draft Genome Sequence for Ensete ventricosum, the Drought-Tolerant Tree Against Hunger.</title>
        <authorList>
            <person name="Harrison J."/>
            <person name="Moore K.A."/>
            <person name="Paszkiewicz K."/>
            <person name="Jones T."/>
            <person name="Grant M."/>
            <person name="Ambacheew D."/>
            <person name="Muzemil S."/>
            <person name="Studholme D.J."/>
        </authorList>
    </citation>
    <scope>NUCLEOTIDE SEQUENCE [LARGE SCALE GENOMIC DNA]</scope>
</reference>
<sequence length="69" mass="7386">MYVKLSTEVAVGAELDVDALVEAEPYEIERLLHGALLLACHRSLPTPARLAPLLASGGRNPFGGSFPRK</sequence>